<reference evidence="2 3" key="1">
    <citation type="submission" date="2018-05" db="EMBL/GenBank/DDBJ databases">
        <title>Chitinophaga sp. K3CV102501T nov., isolated from isolated from a monsoon evergreen broad-leaved forest soil.</title>
        <authorList>
            <person name="Lv Y."/>
        </authorList>
    </citation>
    <scope>NUCLEOTIDE SEQUENCE [LARGE SCALE GENOMIC DNA]</scope>
    <source>
        <strain evidence="2 3">GDMCC 1.1325</strain>
    </source>
</reference>
<name>A0A365XVJ1_9BACT</name>
<organism evidence="2 3">
    <name type="scientific">Chitinophaga flava</name>
    <dbReference type="NCBI Taxonomy" id="2259036"/>
    <lineage>
        <taxon>Bacteria</taxon>
        <taxon>Pseudomonadati</taxon>
        <taxon>Bacteroidota</taxon>
        <taxon>Chitinophagia</taxon>
        <taxon>Chitinophagales</taxon>
        <taxon>Chitinophagaceae</taxon>
        <taxon>Chitinophaga</taxon>
    </lineage>
</organism>
<evidence type="ECO:0000259" key="1">
    <source>
        <dbReference type="Pfam" id="PF20335"/>
    </source>
</evidence>
<accession>A0A365XVJ1</accession>
<protein>
    <recommendedName>
        <fullName evidence="1">DUF6630 domain-containing protein</fullName>
    </recommendedName>
</protein>
<dbReference type="Proteomes" id="UP000253410">
    <property type="component" value="Unassembled WGS sequence"/>
</dbReference>
<gene>
    <name evidence="2" type="ORF">DF182_26530</name>
</gene>
<feature type="domain" description="DUF6630" evidence="1">
    <location>
        <begin position="192"/>
        <end position="343"/>
    </location>
</feature>
<keyword evidence="3" id="KW-1185">Reference proteome</keyword>
<evidence type="ECO:0000313" key="2">
    <source>
        <dbReference type="EMBL" id="RBL90031.1"/>
    </source>
</evidence>
<dbReference type="EMBL" id="QFFJ01000002">
    <property type="protein sequence ID" value="RBL90031.1"/>
    <property type="molecule type" value="Genomic_DNA"/>
</dbReference>
<dbReference type="OrthoDB" id="1373652at2"/>
<dbReference type="Pfam" id="PF20335">
    <property type="entry name" value="DUF6630"/>
    <property type="match status" value="1"/>
</dbReference>
<dbReference type="InterPro" id="IPR046582">
    <property type="entry name" value="DUF6630"/>
</dbReference>
<comment type="caution">
    <text evidence="2">The sequence shown here is derived from an EMBL/GenBank/DDBJ whole genome shotgun (WGS) entry which is preliminary data.</text>
</comment>
<proteinExistence type="predicted"/>
<dbReference type="RefSeq" id="WP_113618781.1">
    <property type="nucleotide sequence ID" value="NZ_QFFJ01000002.1"/>
</dbReference>
<dbReference type="AlphaFoldDB" id="A0A365XVJ1"/>
<evidence type="ECO:0000313" key="3">
    <source>
        <dbReference type="Proteomes" id="UP000253410"/>
    </source>
</evidence>
<sequence>MTERIIQTRYLEKLFRVLQEEESHHYHLPVKGLRADIIASLVQLPAFKTMEEQVFEANGFSSPEAFLAKVRQMPGDAVMKGDDVLVIYYPADVPANKFETLVVFSTSNGPVVYYLPVYQPQDMVRQLSTAVPVNTLNEEVRAHILEHLEISMIALLREFHIAIARAVVIPDILQPRAPEEEMAALKKLITLLAQDVYEEESDLDIIAHALYHAFSAPSSFAAFHPDFFEEEEMIETDEEGEGLFRYVLQKFVPTVYSAPEFDAADIEYYITELTGEDFVLALPEEEPQGRQLFPFVQQQLTTTGWQLMNMDTTADSYCFFVVRQENVSTVLQLARQFNLDIELL</sequence>